<dbReference type="InterPro" id="IPR052922">
    <property type="entry name" value="Cytidylate_Kinase-2"/>
</dbReference>
<dbReference type="GO" id="GO:0016301">
    <property type="term" value="F:kinase activity"/>
    <property type="evidence" value="ECO:0007669"/>
    <property type="project" value="UniProtKB-KW"/>
</dbReference>
<dbReference type="STRING" id="716816.BST96_01410"/>
<evidence type="ECO:0000313" key="2">
    <source>
        <dbReference type="Proteomes" id="UP000193450"/>
    </source>
</evidence>
<proteinExistence type="predicted"/>
<keyword evidence="1" id="KW-0808">Transferase</keyword>
<evidence type="ECO:0000313" key="1">
    <source>
        <dbReference type="EMBL" id="ARN72878.1"/>
    </source>
</evidence>
<dbReference type="SUPFAM" id="SSF52540">
    <property type="entry name" value="P-loop containing nucleoside triphosphate hydrolases"/>
    <property type="match status" value="1"/>
</dbReference>
<organism evidence="1 2">
    <name type="scientific">Oceanicoccus sagamiensis</name>
    <dbReference type="NCBI Taxonomy" id="716816"/>
    <lineage>
        <taxon>Bacteria</taxon>
        <taxon>Pseudomonadati</taxon>
        <taxon>Pseudomonadota</taxon>
        <taxon>Gammaproteobacteria</taxon>
        <taxon>Cellvibrionales</taxon>
        <taxon>Spongiibacteraceae</taxon>
        <taxon>Oceanicoccus</taxon>
    </lineage>
</organism>
<dbReference type="PANTHER" id="PTHR37816:SF2">
    <property type="entry name" value="DNA TOPOLOGY MODULATION PROTEIN FLAR-RELATED PROTEIN"/>
    <property type="match status" value="1"/>
</dbReference>
<keyword evidence="2" id="KW-1185">Reference proteome</keyword>
<reference evidence="1 2" key="1">
    <citation type="submission" date="2016-11" db="EMBL/GenBank/DDBJ databases">
        <title>Trade-off between light-utilization and light-protection in marine flavobacteria.</title>
        <authorList>
            <person name="Kumagai Y."/>
        </authorList>
    </citation>
    <scope>NUCLEOTIDE SEQUENCE [LARGE SCALE GENOMIC DNA]</scope>
    <source>
        <strain evidence="1 2">NBRC 107125</strain>
    </source>
</reference>
<dbReference type="Gene3D" id="3.40.50.300">
    <property type="entry name" value="P-loop containing nucleotide triphosphate hydrolases"/>
    <property type="match status" value="1"/>
</dbReference>
<dbReference type="OrthoDB" id="5296079at2"/>
<protein>
    <submittedName>
        <fullName evidence="1">Shikimate kinase</fullName>
    </submittedName>
</protein>
<name>A0A1X9N3X1_9GAMM</name>
<dbReference type="RefSeq" id="WP_085756968.1">
    <property type="nucleotide sequence ID" value="NZ_CP019343.1"/>
</dbReference>
<dbReference type="PANTHER" id="PTHR37816">
    <property type="entry name" value="YALI0E33011P"/>
    <property type="match status" value="1"/>
</dbReference>
<dbReference type="AlphaFoldDB" id="A0A1X9N3X1"/>
<accession>A0A1X9N3X1</accession>
<dbReference type="EMBL" id="CP019343">
    <property type="protein sequence ID" value="ARN72878.1"/>
    <property type="molecule type" value="Genomic_DNA"/>
</dbReference>
<keyword evidence="1" id="KW-0418">Kinase</keyword>
<gene>
    <name evidence="1" type="ORF">BST96_01410</name>
</gene>
<dbReference type="KEGG" id="osg:BST96_01410"/>
<dbReference type="Proteomes" id="UP000193450">
    <property type="component" value="Chromosome"/>
</dbReference>
<dbReference type="InterPro" id="IPR027417">
    <property type="entry name" value="P-loop_NTPase"/>
</dbReference>
<sequence length="161" mass="18056">MSKIVIFGNSGSGKSTLARQLSHSQGLVHLDLDTLAWKPTSPPERVPIEQSSKEIGRFVSAHKAWVIEGCYSDLLALIVSTATEIIFTNLPVELCIENAKNRPWEPHKYPSKAAQDDNLAMLTEWIARYPERDDTFSFAAHKALYDAYSGKKTLYSNNDWS</sequence>